<organism evidence="9">
    <name type="scientific">uncultured Anaerotruncus sp</name>
    <dbReference type="NCBI Taxonomy" id="905011"/>
    <lineage>
        <taxon>Bacteria</taxon>
        <taxon>Bacillati</taxon>
        <taxon>Bacillota</taxon>
        <taxon>Clostridia</taxon>
        <taxon>Eubacteriales</taxon>
        <taxon>Oscillospiraceae</taxon>
        <taxon>Anaerotruncus</taxon>
        <taxon>environmental samples</taxon>
    </lineage>
</organism>
<dbReference type="GO" id="GO:0015079">
    <property type="term" value="F:potassium ion transmembrane transporter activity"/>
    <property type="evidence" value="ECO:0007669"/>
    <property type="project" value="InterPro"/>
</dbReference>
<dbReference type="PANTHER" id="PTHR43833:SF5">
    <property type="entry name" value="TRK SYSTEM POTASSIUM UPTAKE PROTEIN TRKA"/>
    <property type="match status" value="1"/>
</dbReference>
<dbReference type="PROSITE" id="PS51202">
    <property type="entry name" value="RCK_C"/>
    <property type="match status" value="2"/>
</dbReference>
<evidence type="ECO:0000256" key="1">
    <source>
        <dbReference type="ARBA" id="ARBA00017378"/>
    </source>
</evidence>
<proteinExistence type="predicted"/>
<dbReference type="AlphaFoldDB" id="A0A1C6HXB7"/>
<feature type="domain" description="RCK N-terminal" evidence="7">
    <location>
        <begin position="1"/>
        <end position="117"/>
    </location>
</feature>
<dbReference type="SUPFAM" id="SSF51735">
    <property type="entry name" value="NAD(P)-binding Rossmann-fold domains"/>
    <property type="match status" value="2"/>
</dbReference>
<keyword evidence="2" id="KW-0813">Transport</keyword>
<dbReference type="InterPro" id="IPR036721">
    <property type="entry name" value="RCK_C_sf"/>
</dbReference>
<evidence type="ECO:0000256" key="4">
    <source>
        <dbReference type="ARBA" id="ARBA00022958"/>
    </source>
</evidence>
<dbReference type="SUPFAM" id="SSF116726">
    <property type="entry name" value="TrkA C-terminal domain-like"/>
    <property type="match status" value="2"/>
</dbReference>
<dbReference type="NCBIfam" id="NF007031">
    <property type="entry name" value="PRK09496.1-2"/>
    <property type="match status" value="1"/>
</dbReference>
<evidence type="ECO:0000256" key="2">
    <source>
        <dbReference type="ARBA" id="ARBA00022448"/>
    </source>
</evidence>
<dbReference type="Gene3D" id="3.40.50.720">
    <property type="entry name" value="NAD(P)-binding Rossmann-like Domain"/>
    <property type="match status" value="2"/>
</dbReference>
<keyword evidence="4" id="KW-0630">Potassium</keyword>
<dbReference type="InterPro" id="IPR003148">
    <property type="entry name" value="RCK_N"/>
</dbReference>
<dbReference type="InterPro" id="IPR006037">
    <property type="entry name" value="RCK_C"/>
</dbReference>
<feature type="domain" description="RCK N-terminal" evidence="7">
    <location>
        <begin position="228"/>
        <end position="347"/>
    </location>
</feature>
<dbReference type="GO" id="GO:0005886">
    <property type="term" value="C:plasma membrane"/>
    <property type="evidence" value="ECO:0007669"/>
    <property type="project" value="InterPro"/>
</dbReference>
<dbReference type="NCBIfam" id="NF007033">
    <property type="entry name" value="PRK09496.1-5"/>
    <property type="match status" value="1"/>
</dbReference>
<dbReference type="InterPro" id="IPR006036">
    <property type="entry name" value="K_uptake_TrkA"/>
</dbReference>
<evidence type="ECO:0000313" key="9">
    <source>
        <dbReference type="EMBL" id="SCJ61685.1"/>
    </source>
</evidence>
<dbReference type="PRINTS" id="PR00335">
    <property type="entry name" value="KUPTAKETRKA"/>
</dbReference>
<dbReference type="InterPro" id="IPR036291">
    <property type="entry name" value="NAD(P)-bd_dom_sf"/>
</dbReference>
<evidence type="ECO:0000256" key="6">
    <source>
        <dbReference type="ARBA" id="ARBA00023065"/>
    </source>
</evidence>
<evidence type="ECO:0000256" key="5">
    <source>
        <dbReference type="ARBA" id="ARBA00023027"/>
    </source>
</evidence>
<evidence type="ECO:0000259" key="8">
    <source>
        <dbReference type="PROSITE" id="PS51202"/>
    </source>
</evidence>
<dbReference type="NCBIfam" id="NF007039">
    <property type="entry name" value="PRK09496.3-2"/>
    <property type="match status" value="1"/>
</dbReference>
<reference evidence="9" key="1">
    <citation type="submission" date="2015-09" db="EMBL/GenBank/DDBJ databases">
        <authorList>
            <consortium name="Pathogen Informatics"/>
        </authorList>
    </citation>
    <scope>NUCLEOTIDE SEQUENCE</scope>
    <source>
        <strain evidence="9">2789STDY5834896</strain>
    </source>
</reference>
<sequence>MKIIIVGDGKVGATLTEQLSKEGHDLTVIDRRPQALQSLQETYDVRCVCGNGAAMGALEEAGAGEADLLIAATSADEINLLCCITASKMGSASTIARVRNTDYAQQLDLLKDELGLSMTINPERTAAREIYHILRAPSSVNRDFFAGGKVELVELHIPQNSAIVGQPLSKLYKKSGAKVLICAVTRGDEVVIPSGDFVVAAGDNIHVTAQPQDMAVLLRYLGIKTPRIQAVTILGGSRIAYYLATRLMSTGVRVKIIEKEYETCRHLSQLLPGALIIHGDATQKVLLDEEGLRDADALVSLMNFDETNAIVSMYAMQQGLPKVIAKIDRIDYMNIFKKMDVQTFISPKRLICNHVLRYVRAMTASSGSSFNTMYQLVGGRVEALEFTASPATKYLNVPFKDAPVRSGVLIACILRRQKVIIATGNDCIQDGDTVILVTTSEMQVSDLNDIFQ</sequence>
<keyword evidence="6" id="KW-0406">Ion transport</keyword>
<dbReference type="PROSITE" id="PS51201">
    <property type="entry name" value="RCK_N"/>
    <property type="match status" value="2"/>
</dbReference>
<dbReference type="NCBIfam" id="NF007032">
    <property type="entry name" value="PRK09496.1-4"/>
    <property type="match status" value="1"/>
</dbReference>
<dbReference type="EMBL" id="FMHG01000001">
    <property type="protein sequence ID" value="SCJ61685.1"/>
    <property type="molecule type" value="Genomic_DNA"/>
</dbReference>
<protein>
    <recommendedName>
        <fullName evidence="1">Trk system potassium uptake protein TrkA</fullName>
    </recommendedName>
</protein>
<gene>
    <name evidence="9" type="primary">trkA_1</name>
    <name evidence="9" type="ORF">SAMEA3545359_01076</name>
</gene>
<evidence type="ECO:0000259" key="7">
    <source>
        <dbReference type="PROSITE" id="PS51201"/>
    </source>
</evidence>
<feature type="domain" description="RCK C-terminal" evidence="8">
    <location>
        <begin position="140"/>
        <end position="223"/>
    </location>
</feature>
<dbReference type="Pfam" id="PF02080">
    <property type="entry name" value="TrkA_C"/>
    <property type="match status" value="1"/>
</dbReference>
<dbReference type="Pfam" id="PF02254">
    <property type="entry name" value="TrkA_N"/>
    <property type="match status" value="2"/>
</dbReference>
<keyword evidence="5" id="KW-0520">NAD</keyword>
<feature type="domain" description="RCK C-terminal" evidence="8">
    <location>
        <begin position="371"/>
        <end position="452"/>
    </location>
</feature>
<accession>A0A1C6HXB7</accession>
<evidence type="ECO:0000256" key="3">
    <source>
        <dbReference type="ARBA" id="ARBA00022538"/>
    </source>
</evidence>
<dbReference type="InterPro" id="IPR050721">
    <property type="entry name" value="Trk_Ktr_HKT_K-transport"/>
</dbReference>
<dbReference type="Gene3D" id="3.30.70.1450">
    <property type="entry name" value="Regulator of K+ conductance, C-terminal domain"/>
    <property type="match status" value="2"/>
</dbReference>
<dbReference type="PANTHER" id="PTHR43833">
    <property type="entry name" value="POTASSIUM CHANNEL PROTEIN 2-RELATED-RELATED"/>
    <property type="match status" value="1"/>
</dbReference>
<name>A0A1C6HXB7_9FIRM</name>
<keyword evidence="3" id="KW-0633">Potassium transport</keyword>